<comment type="similarity">
    <text evidence="12">Belongs to the tetrahydrofolate dehydrogenase/cyclohydrolase family.</text>
</comment>
<evidence type="ECO:0000259" key="14">
    <source>
        <dbReference type="Pfam" id="PF02882"/>
    </source>
</evidence>
<keyword evidence="10 12" id="KW-0486">Methionine biosynthesis</keyword>
<dbReference type="Pfam" id="PF02882">
    <property type="entry name" value="THF_DHG_CYH_C"/>
    <property type="match status" value="1"/>
</dbReference>
<protein>
    <recommendedName>
        <fullName evidence="12">Bifunctional protein FolD</fullName>
    </recommendedName>
    <domain>
        <recommendedName>
            <fullName evidence="12">Methylenetetrahydrofolate dehydrogenase</fullName>
            <ecNumber evidence="12">1.5.1.5</ecNumber>
        </recommendedName>
    </domain>
    <domain>
        <recommendedName>
            <fullName evidence="12">Methenyltetrahydrofolate cyclohydrolase</fullName>
            <ecNumber evidence="12">3.5.4.9</ecNumber>
        </recommendedName>
    </domain>
</protein>
<gene>
    <name evidence="12 15" type="primary">folD</name>
    <name evidence="15" type="ORF">ANPL_00840</name>
</gene>
<evidence type="ECO:0000256" key="7">
    <source>
        <dbReference type="ARBA" id="ARBA00022857"/>
    </source>
</evidence>
<dbReference type="GO" id="GO:0004477">
    <property type="term" value="F:methenyltetrahydrofolate cyclohydrolase activity"/>
    <property type="evidence" value="ECO:0007669"/>
    <property type="project" value="UniProtKB-UniRule"/>
</dbReference>
<evidence type="ECO:0000256" key="3">
    <source>
        <dbReference type="ARBA" id="ARBA00022563"/>
    </source>
</evidence>
<comment type="caution">
    <text evidence="12">Lacks conserved residue(s) required for the propagation of feature annotation.</text>
</comment>
<dbReference type="PROSITE" id="PS00767">
    <property type="entry name" value="THF_DHG_CYH_2"/>
    <property type="match status" value="1"/>
</dbReference>
<dbReference type="InterPro" id="IPR036291">
    <property type="entry name" value="NAD(P)-bd_dom_sf"/>
</dbReference>
<dbReference type="SUPFAM" id="SSF51735">
    <property type="entry name" value="NAD(P)-binding Rossmann-fold domains"/>
    <property type="match status" value="1"/>
</dbReference>
<evidence type="ECO:0000256" key="12">
    <source>
        <dbReference type="HAMAP-Rule" id="MF_01576"/>
    </source>
</evidence>
<keyword evidence="3 12" id="KW-0554">One-carbon metabolism</keyword>
<dbReference type="SUPFAM" id="SSF53223">
    <property type="entry name" value="Aminoacid dehydrogenase-like, N-terminal domain"/>
    <property type="match status" value="1"/>
</dbReference>
<dbReference type="Gene3D" id="3.40.50.10860">
    <property type="entry name" value="Leucine Dehydrogenase, chain A, domain 1"/>
    <property type="match status" value="1"/>
</dbReference>
<comment type="catalytic activity">
    <reaction evidence="12">
        <text>(6R)-5,10-methenyltetrahydrofolate + H2O = (6R)-10-formyltetrahydrofolate + H(+)</text>
        <dbReference type="Rhea" id="RHEA:23700"/>
        <dbReference type="ChEBI" id="CHEBI:15377"/>
        <dbReference type="ChEBI" id="CHEBI:15378"/>
        <dbReference type="ChEBI" id="CHEBI:57455"/>
        <dbReference type="ChEBI" id="CHEBI:195366"/>
        <dbReference type="EC" id="3.5.4.9"/>
    </reaction>
</comment>
<dbReference type="GO" id="GO:0009086">
    <property type="term" value="P:methionine biosynthetic process"/>
    <property type="evidence" value="ECO:0007669"/>
    <property type="project" value="UniProtKB-KW"/>
</dbReference>
<reference evidence="15 16" key="1">
    <citation type="journal article" date="2020" name="Pathogens">
        <title>First Whole Genome Sequence of Anaplasma platys, an Obligate Intracellular Rickettsial Pathogen of Dogs.</title>
        <authorList>
            <person name="Llanes A."/>
            <person name="Rajeev S."/>
        </authorList>
    </citation>
    <scope>NUCLEOTIDE SEQUENCE [LARGE SCALE GENOMIC DNA]</scope>
    <source>
        <strain evidence="15 16">S3</strain>
    </source>
</reference>
<sequence length="305" mass="32527">MTMGELGKVIDGKLAAAELLGRLGQVIIDLKKEHGVVPSLVVIIVGNDPASKLYVGNKQKKATELGLDSKTIELPVETTQEELLSVIDQLNRDKGVHGILVQLPLPRHIDKTLVINTISPEKDVDGFHNANAGKLLTGQMDCMIPCTPQGCIHLVKKVRPNLSGSNAVVLGRSNIVGKPAALLLLYENCSVSILHSGTADIVEHCKRADVVIAAVGRAALVKAEWIRPGAVVIDVGINLITQEGKNRFVGDVDFNGVQPIASAITPVPGGVGPMTIAYLLVNTVLGACWQCGIDRRYEIRSSLLQ</sequence>
<dbReference type="GO" id="GO:0035999">
    <property type="term" value="P:tetrahydrofolate interconversion"/>
    <property type="evidence" value="ECO:0007669"/>
    <property type="project" value="UniProtKB-UniRule"/>
</dbReference>
<accession>A0A858PXH8</accession>
<dbReference type="UniPathway" id="UPA00193"/>
<evidence type="ECO:0000313" key="16">
    <source>
        <dbReference type="Proteomes" id="UP000500930"/>
    </source>
</evidence>
<evidence type="ECO:0000256" key="2">
    <source>
        <dbReference type="ARBA" id="ARBA00011738"/>
    </source>
</evidence>
<keyword evidence="4 12" id="KW-0028">Amino-acid biosynthesis</keyword>
<evidence type="ECO:0000256" key="1">
    <source>
        <dbReference type="ARBA" id="ARBA00004777"/>
    </source>
</evidence>
<dbReference type="EC" id="1.5.1.5" evidence="12"/>
<dbReference type="PANTHER" id="PTHR48099">
    <property type="entry name" value="C-1-TETRAHYDROFOLATE SYNTHASE, CYTOPLASMIC-RELATED"/>
    <property type="match status" value="1"/>
</dbReference>
<keyword evidence="9 12" id="KW-0368">Histidine biosynthesis</keyword>
<keyword evidence="8 12" id="KW-0560">Oxidoreductase</keyword>
<comment type="pathway">
    <text evidence="1 12">One-carbon metabolism; tetrahydrofolate interconversion.</text>
</comment>
<evidence type="ECO:0000256" key="9">
    <source>
        <dbReference type="ARBA" id="ARBA00023102"/>
    </source>
</evidence>
<dbReference type="Proteomes" id="UP000500930">
    <property type="component" value="Chromosome"/>
</dbReference>
<dbReference type="InterPro" id="IPR046346">
    <property type="entry name" value="Aminoacid_DH-like_N_sf"/>
</dbReference>
<dbReference type="InterPro" id="IPR020867">
    <property type="entry name" value="THF_DH/CycHdrlase_CS"/>
</dbReference>
<evidence type="ECO:0000313" key="15">
    <source>
        <dbReference type="EMBL" id="QJC27284.1"/>
    </source>
</evidence>
<dbReference type="CDD" id="cd01080">
    <property type="entry name" value="NAD_bind_m-THF_DH_Cyclohyd"/>
    <property type="match status" value="1"/>
</dbReference>
<keyword evidence="6 12" id="KW-0378">Hydrolase</keyword>
<feature type="domain" description="Tetrahydrofolate dehydrogenase/cyclohydrolase catalytic" evidence="13">
    <location>
        <begin position="10"/>
        <end position="125"/>
    </location>
</feature>
<comment type="subunit">
    <text evidence="2 12">Homodimer.</text>
</comment>
<dbReference type="GO" id="GO:0004488">
    <property type="term" value="F:methylenetetrahydrofolate dehydrogenase (NADP+) activity"/>
    <property type="evidence" value="ECO:0007669"/>
    <property type="project" value="UniProtKB-UniRule"/>
</dbReference>
<dbReference type="GO" id="GO:0005829">
    <property type="term" value="C:cytosol"/>
    <property type="evidence" value="ECO:0007669"/>
    <property type="project" value="TreeGrafter"/>
</dbReference>
<dbReference type="FunFam" id="3.40.50.720:FF:000006">
    <property type="entry name" value="Bifunctional protein FolD"/>
    <property type="match status" value="1"/>
</dbReference>
<evidence type="ECO:0000256" key="8">
    <source>
        <dbReference type="ARBA" id="ARBA00023002"/>
    </source>
</evidence>
<keyword evidence="16" id="KW-1185">Reference proteome</keyword>
<dbReference type="GO" id="GO:0006164">
    <property type="term" value="P:purine nucleotide biosynthetic process"/>
    <property type="evidence" value="ECO:0007669"/>
    <property type="project" value="UniProtKB-KW"/>
</dbReference>
<dbReference type="InterPro" id="IPR000672">
    <property type="entry name" value="THF_DH/CycHdrlase"/>
</dbReference>
<evidence type="ECO:0000259" key="13">
    <source>
        <dbReference type="Pfam" id="PF00763"/>
    </source>
</evidence>
<feature type="binding site" evidence="12">
    <location>
        <begin position="171"/>
        <end position="173"/>
    </location>
    <ligand>
        <name>NADP(+)</name>
        <dbReference type="ChEBI" id="CHEBI:58349"/>
    </ligand>
</feature>
<comment type="function">
    <text evidence="12">Catalyzes the oxidation of 5,10-methylenetetrahydrofolate to 5,10-methenyltetrahydrofolate and then the hydrolysis of 5,10-methenyltetrahydrofolate to 10-formyltetrahydrofolate.</text>
</comment>
<dbReference type="EMBL" id="CP046391">
    <property type="protein sequence ID" value="QJC27284.1"/>
    <property type="molecule type" value="Genomic_DNA"/>
</dbReference>
<dbReference type="PRINTS" id="PR00085">
    <property type="entry name" value="THFDHDRGNASE"/>
</dbReference>
<evidence type="ECO:0000256" key="5">
    <source>
        <dbReference type="ARBA" id="ARBA00022755"/>
    </source>
</evidence>
<organism evidence="15 16">
    <name type="scientific">Anaplasma platys</name>
    <dbReference type="NCBI Taxonomy" id="949"/>
    <lineage>
        <taxon>Bacteria</taxon>
        <taxon>Pseudomonadati</taxon>
        <taxon>Pseudomonadota</taxon>
        <taxon>Alphaproteobacteria</taxon>
        <taxon>Rickettsiales</taxon>
        <taxon>Anaplasmataceae</taxon>
        <taxon>Anaplasma</taxon>
    </lineage>
</organism>
<keyword evidence="5 12" id="KW-0658">Purine biosynthesis</keyword>
<dbReference type="FunFam" id="3.40.50.10860:FF:000005">
    <property type="entry name" value="C-1-tetrahydrofolate synthase, cytoplasmic, putative"/>
    <property type="match status" value="1"/>
</dbReference>
<dbReference type="Gene3D" id="3.40.50.720">
    <property type="entry name" value="NAD(P)-binding Rossmann-like Domain"/>
    <property type="match status" value="1"/>
</dbReference>
<evidence type="ECO:0000256" key="4">
    <source>
        <dbReference type="ARBA" id="ARBA00022605"/>
    </source>
</evidence>
<dbReference type="PROSITE" id="PS00766">
    <property type="entry name" value="THF_DHG_CYH_1"/>
    <property type="match status" value="1"/>
</dbReference>
<dbReference type="GO" id="GO:0000105">
    <property type="term" value="P:L-histidine biosynthetic process"/>
    <property type="evidence" value="ECO:0007669"/>
    <property type="project" value="UniProtKB-KW"/>
</dbReference>
<evidence type="ECO:0000256" key="11">
    <source>
        <dbReference type="ARBA" id="ARBA00023268"/>
    </source>
</evidence>
<evidence type="ECO:0000256" key="6">
    <source>
        <dbReference type="ARBA" id="ARBA00022801"/>
    </source>
</evidence>
<keyword evidence="11 12" id="KW-0511">Multifunctional enzyme</keyword>
<dbReference type="NCBIfam" id="NF010785">
    <property type="entry name" value="PRK14188.1"/>
    <property type="match status" value="1"/>
</dbReference>
<keyword evidence="7 12" id="KW-0521">NADP</keyword>
<dbReference type="EC" id="3.5.4.9" evidence="12"/>
<comment type="catalytic activity">
    <reaction evidence="12">
        <text>(6R)-5,10-methylene-5,6,7,8-tetrahydrofolate + NADP(+) = (6R)-5,10-methenyltetrahydrofolate + NADPH</text>
        <dbReference type="Rhea" id="RHEA:22812"/>
        <dbReference type="ChEBI" id="CHEBI:15636"/>
        <dbReference type="ChEBI" id="CHEBI:57455"/>
        <dbReference type="ChEBI" id="CHEBI:57783"/>
        <dbReference type="ChEBI" id="CHEBI:58349"/>
        <dbReference type="EC" id="1.5.1.5"/>
    </reaction>
</comment>
<dbReference type="PANTHER" id="PTHR48099:SF5">
    <property type="entry name" value="C-1-TETRAHYDROFOLATE SYNTHASE, CYTOPLASMIC"/>
    <property type="match status" value="1"/>
</dbReference>
<proteinExistence type="inferred from homology"/>
<dbReference type="Pfam" id="PF00763">
    <property type="entry name" value="THF_DHG_CYH"/>
    <property type="match status" value="1"/>
</dbReference>
<dbReference type="KEGG" id="aplt:ANPL_00840"/>
<feature type="binding site" evidence="12">
    <location>
        <position position="237"/>
    </location>
    <ligand>
        <name>NADP(+)</name>
        <dbReference type="ChEBI" id="CHEBI:58349"/>
    </ligand>
</feature>
<dbReference type="InterPro" id="IPR020630">
    <property type="entry name" value="THF_DH/CycHdrlase_cat_dom"/>
</dbReference>
<dbReference type="AlphaFoldDB" id="A0A858PXH8"/>
<name>A0A858PXH8_9RICK</name>
<dbReference type="HAMAP" id="MF_01576">
    <property type="entry name" value="THF_DHG_CYH"/>
    <property type="match status" value="1"/>
</dbReference>
<dbReference type="InterPro" id="IPR020631">
    <property type="entry name" value="THF_DH/CycHdrlase_NAD-bd_dom"/>
</dbReference>
<feature type="domain" description="Tetrahydrofolate dehydrogenase/cyclohydrolase NAD(P)-binding" evidence="14">
    <location>
        <begin position="145"/>
        <end position="287"/>
    </location>
</feature>
<evidence type="ECO:0000256" key="10">
    <source>
        <dbReference type="ARBA" id="ARBA00023167"/>
    </source>
</evidence>